<comment type="caution">
    <text evidence="2">The sequence shown here is derived from an EMBL/GenBank/DDBJ whole genome shotgun (WGS) entry which is preliminary data.</text>
</comment>
<dbReference type="AlphaFoldDB" id="A0A9P9ED65"/>
<dbReference type="Proteomes" id="UP000700596">
    <property type="component" value="Unassembled WGS sequence"/>
</dbReference>
<dbReference type="OrthoDB" id="3944445at2759"/>
<dbReference type="InterPro" id="IPR006583">
    <property type="entry name" value="PAN-3_domain"/>
</dbReference>
<dbReference type="EMBL" id="JAGMWT010000002">
    <property type="protein sequence ID" value="KAH7134961.1"/>
    <property type="molecule type" value="Genomic_DNA"/>
</dbReference>
<accession>A0A9P9ED65</accession>
<evidence type="ECO:0000313" key="3">
    <source>
        <dbReference type="Proteomes" id="UP000700596"/>
    </source>
</evidence>
<protein>
    <recommendedName>
        <fullName evidence="1">PAN-3 domain-containing protein</fullName>
    </recommendedName>
</protein>
<name>A0A9P9ED65_9PLEO</name>
<evidence type="ECO:0000313" key="2">
    <source>
        <dbReference type="EMBL" id="KAH7134961.1"/>
    </source>
</evidence>
<sequence>MGVRSFIFTVLFIGLCINIFQYAVSSKNPRESRLKRHSVKRNPSGGPINGYSVIAPVAPRSEFELERRYDMVECSQTHGAIRDINNKQLQIECGVIHSGEPISTVRHKTFDECLTSCATDNRCVALAFEEVDNKRCHLYDIVPPPRLTRGARHVNWLGAKVLAPSPPSPCVPEPNPIQTLKSASALEAGVKCPRPVLPRLYNKQGVAAQFGTLEQCTQARAEGGFKWFIYKKSPKSCEFYNSDPSDINEIDRKDYGSDDEFDQYEERCFADVDTCAPGYTPPTKPTPIQPTCTYDLARFSETKRAVATVETPEKRSTITERRAIVRRISTIAPSAICDRKVHLTLPNTMFLVAAIPPFRVSSAEECATYLFKLLSGSDSWMGYHPQLKLCSLWDRYTWAAPQNNPTLYSLDDGWYQYTRGCFSMNQTPANCAYPVPEKMEVASPDAQTCTYVPPTLHTGQNLEWYKNQGSFCGREIRAMGLSTPTVRTSFADASEAKCATYMIGNNADWFSYDRNTRMCSMFKQDQLQYSVPSPGSGIVQYSRKCYQGGDFAAPTVCKYPQFVSEPA</sequence>
<evidence type="ECO:0000259" key="1">
    <source>
        <dbReference type="Pfam" id="PF08277"/>
    </source>
</evidence>
<reference evidence="2" key="1">
    <citation type="journal article" date="2021" name="Nat. Commun.">
        <title>Genetic determinants of endophytism in the Arabidopsis root mycobiome.</title>
        <authorList>
            <person name="Mesny F."/>
            <person name="Miyauchi S."/>
            <person name="Thiergart T."/>
            <person name="Pickel B."/>
            <person name="Atanasova L."/>
            <person name="Karlsson M."/>
            <person name="Huettel B."/>
            <person name="Barry K.W."/>
            <person name="Haridas S."/>
            <person name="Chen C."/>
            <person name="Bauer D."/>
            <person name="Andreopoulos W."/>
            <person name="Pangilinan J."/>
            <person name="LaButti K."/>
            <person name="Riley R."/>
            <person name="Lipzen A."/>
            <person name="Clum A."/>
            <person name="Drula E."/>
            <person name="Henrissat B."/>
            <person name="Kohler A."/>
            <person name="Grigoriev I.V."/>
            <person name="Martin F.M."/>
            <person name="Hacquard S."/>
        </authorList>
    </citation>
    <scope>NUCLEOTIDE SEQUENCE</scope>
    <source>
        <strain evidence="2">MPI-CAGE-CH-0243</strain>
    </source>
</reference>
<keyword evidence="3" id="KW-1185">Reference proteome</keyword>
<feature type="domain" description="PAN-3" evidence="1">
    <location>
        <begin position="103"/>
        <end position="141"/>
    </location>
</feature>
<proteinExistence type="predicted"/>
<dbReference type="Pfam" id="PF08277">
    <property type="entry name" value="PAN_3"/>
    <property type="match status" value="1"/>
</dbReference>
<organism evidence="2 3">
    <name type="scientific">Dendryphion nanum</name>
    <dbReference type="NCBI Taxonomy" id="256645"/>
    <lineage>
        <taxon>Eukaryota</taxon>
        <taxon>Fungi</taxon>
        <taxon>Dikarya</taxon>
        <taxon>Ascomycota</taxon>
        <taxon>Pezizomycotina</taxon>
        <taxon>Dothideomycetes</taxon>
        <taxon>Pleosporomycetidae</taxon>
        <taxon>Pleosporales</taxon>
        <taxon>Torulaceae</taxon>
        <taxon>Dendryphion</taxon>
    </lineage>
</organism>
<gene>
    <name evidence="2" type="ORF">B0J11DRAFT_610998</name>
</gene>